<accession>A0A7J7KQ69</accession>
<evidence type="ECO:0000259" key="3">
    <source>
        <dbReference type="PROSITE" id="PS50853"/>
    </source>
</evidence>
<dbReference type="PROSITE" id="PS50853">
    <property type="entry name" value="FN3"/>
    <property type="match status" value="1"/>
</dbReference>
<comment type="caution">
    <text evidence="5">The sequence shown here is derived from an EMBL/GenBank/DDBJ whole genome shotgun (WGS) entry which is preliminary data.</text>
</comment>
<dbReference type="EMBL" id="VXIV02000156">
    <property type="protein sequence ID" value="KAF6040339.1"/>
    <property type="molecule type" value="Genomic_DNA"/>
</dbReference>
<feature type="domain" description="Apple" evidence="4">
    <location>
        <begin position="21"/>
        <end position="101"/>
    </location>
</feature>
<dbReference type="Gene3D" id="2.60.40.10">
    <property type="entry name" value="Immunoglobulins"/>
    <property type="match status" value="1"/>
</dbReference>
<dbReference type="CDD" id="cd01099">
    <property type="entry name" value="PAN_AP_HGF"/>
    <property type="match status" value="1"/>
</dbReference>
<proteinExistence type="predicted"/>
<dbReference type="AlphaFoldDB" id="A0A7J7KQ69"/>
<gene>
    <name evidence="5" type="ORF">EB796_001354</name>
</gene>
<evidence type="ECO:0000313" key="6">
    <source>
        <dbReference type="Proteomes" id="UP000593567"/>
    </source>
</evidence>
<dbReference type="CDD" id="cd00063">
    <property type="entry name" value="FN3"/>
    <property type="match status" value="1"/>
</dbReference>
<feature type="signal peptide" evidence="2">
    <location>
        <begin position="1"/>
        <end position="18"/>
    </location>
</feature>
<feature type="chain" id="PRO_5029498326" evidence="2">
    <location>
        <begin position="19"/>
        <end position="850"/>
    </location>
</feature>
<dbReference type="Pfam" id="PF00024">
    <property type="entry name" value="PAN_1"/>
    <property type="match status" value="1"/>
</dbReference>
<dbReference type="Pfam" id="PF00041">
    <property type="entry name" value="fn3"/>
    <property type="match status" value="1"/>
</dbReference>
<dbReference type="InterPro" id="IPR003961">
    <property type="entry name" value="FN3_dom"/>
</dbReference>
<dbReference type="SMART" id="SM00060">
    <property type="entry name" value="FN3"/>
    <property type="match status" value="2"/>
</dbReference>
<reference evidence="5" key="1">
    <citation type="submission" date="2020-06" db="EMBL/GenBank/DDBJ databases">
        <title>Draft genome of Bugula neritina, a colonial animal packing powerful symbionts and potential medicines.</title>
        <authorList>
            <person name="Rayko M."/>
        </authorList>
    </citation>
    <scope>NUCLEOTIDE SEQUENCE [LARGE SCALE GENOMIC DNA]</scope>
    <source>
        <strain evidence="5">Kwan_BN1</strain>
    </source>
</reference>
<dbReference type="InterPro" id="IPR036116">
    <property type="entry name" value="FN3_sf"/>
</dbReference>
<keyword evidence="2" id="KW-0732">Signal</keyword>
<dbReference type="InterPro" id="IPR003609">
    <property type="entry name" value="Pan_app"/>
</dbReference>
<name>A0A7J7KQ69_BUGNE</name>
<keyword evidence="6" id="KW-1185">Reference proteome</keyword>
<evidence type="ECO:0000313" key="5">
    <source>
        <dbReference type="EMBL" id="KAF6040339.1"/>
    </source>
</evidence>
<dbReference type="Proteomes" id="UP000593567">
    <property type="component" value="Unassembled WGS sequence"/>
</dbReference>
<dbReference type="SUPFAM" id="SSF49265">
    <property type="entry name" value="Fibronectin type III"/>
    <property type="match status" value="1"/>
</dbReference>
<feature type="domain" description="Fibronectin type-III" evidence="3">
    <location>
        <begin position="561"/>
        <end position="665"/>
    </location>
</feature>
<keyword evidence="1" id="KW-0812">Transmembrane</keyword>
<feature type="transmembrane region" description="Helical" evidence="1">
    <location>
        <begin position="823"/>
        <end position="845"/>
    </location>
</feature>
<dbReference type="Gene3D" id="3.50.4.10">
    <property type="entry name" value="Hepatocyte Growth Factor"/>
    <property type="match status" value="1"/>
</dbReference>
<keyword evidence="1" id="KW-1133">Transmembrane helix</keyword>
<keyword evidence="1" id="KW-0472">Membrane</keyword>
<protein>
    <submittedName>
        <fullName evidence="5">Uncharacterized protein</fullName>
    </submittedName>
</protein>
<evidence type="ECO:0000256" key="2">
    <source>
        <dbReference type="SAM" id="SignalP"/>
    </source>
</evidence>
<dbReference type="SUPFAM" id="SSF57414">
    <property type="entry name" value="Hairpin loop containing domain-like"/>
    <property type="match status" value="2"/>
</dbReference>
<evidence type="ECO:0000259" key="4">
    <source>
        <dbReference type="PROSITE" id="PS50948"/>
    </source>
</evidence>
<dbReference type="InterPro" id="IPR013783">
    <property type="entry name" value="Ig-like_fold"/>
</dbReference>
<dbReference type="PROSITE" id="PS50948">
    <property type="entry name" value="PAN"/>
    <property type="match status" value="1"/>
</dbReference>
<dbReference type="OrthoDB" id="6073264at2759"/>
<sequence>MVLLKLQVVVFVLATVDALTCDWTSGVGRLNPYITSGSIKSLSVTSENECRAQCMQQTSFICASINYRADDGDCELLAENTQTATISSSDSQWRYSVRPDCAGIWQPWTATRGDHLNSGVQKYNQRNTSDLRDCMSFCLQDETISYNCSSIVKSVSGDQCDIVNNRSDDTGVTPEKHTDYQYFNLPLWYSDNSDSATNTKIMKYRSAGHAFMLLFNYKIEADGYLVGWKYMIGRSTLYCDSYAAIWRQTGEGNSAVFNLITETLLTPEDVSTGGIRFQFVQNSTEVVRKGDFLALYVEDLSNSGCKGNLISFRYNVRKDPQAYIRNTNPNKDRVDRLTYSDVVTQTRGVALRAYIAEILKLSADPVSSHTNVSPGEIRITWVFPATAPNQELTTTHFKIECSDNSNFNRIISSKLVSIDYRETVISNLNIQQPHYARVSTVRNYNGEELIQDVSTVNSVFCAERGKLPPEDVIVTESGTLEPEEERIFTVSVPSLEADDCVSSFTLTYGNEQFSDLIKTGPWTFTKEQDVTFGLTIEVELLDGHENIIWQEEYTTSRAPNSPDRLTVDTRTSTSVTISWSPVVYTDKIYSIQQYQVTCITTNNTFNDSVTVDSVSYYNTSDSSTTSLTIESLYSQVEYNCTVKALLSENGFGESSRESVFWTKPGVNFEKMPLVTNITNKQCVILEPVLTYSNDNIVSSGEEAITVPLPSITSSGYDFLVIVVEKLSSRKKRSVAVDSIDNVTVYITASFPVTNTHPHLVPLDNQYSYHIAVGFKAKTEDDVLKLTTIPGAESVRLTEAPPSSGTSTEGSVATTQKLGSMGGIIGGAVGGLTVLVVVVVVVAVVMKRRKK</sequence>
<evidence type="ECO:0000256" key="1">
    <source>
        <dbReference type="SAM" id="Phobius"/>
    </source>
</evidence>
<organism evidence="5 6">
    <name type="scientific">Bugula neritina</name>
    <name type="common">Brown bryozoan</name>
    <name type="synonym">Sertularia neritina</name>
    <dbReference type="NCBI Taxonomy" id="10212"/>
    <lineage>
        <taxon>Eukaryota</taxon>
        <taxon>Metazoa</taxon>
        <taxon>Spiralia</taxon>
        <taxon>Lophotrochozoa</taxon>
        <taxon>Bryozoa</taxon>
        <taxon>Gymnolaemata</taxon>
        <taxon>Cheilostomatida</taxon>
        <taxon>Flustrina</taxon>
        <taxon>Buguloidea</taxon>
        <taxon>Bugulidae</taxon>
        <taxon>Bugula</taxon>
    </lineage>
</organism>